<dbReference type="RefSeq" id="WP_161742469.1">
    <property type="nucleotide sequence ID" value="NZ_JAAAMV010000003.1"/>
</dbReference>
<feature type="domain" description="DSBA-like thioredoxin" evidence="1">
    <location>
        <begin position="5"/>
        <end position="202"/>
    </location>
</feature>
<dbReference type="Pfam" id="PF01323">
    <property type="entry name" value="DSBA"/>
    <property type="match status" value="1"/>
</dbReference>
<reference evidence="2 3" key="1">
    <citation type="submission" date="2020-01" db="EMBL/GenBank/DDBJ databases">
        <title>Paenibacillus soybeanensis sp. nov. isolated from the nodules of soybean (Glycine max(L.) Merr).</title>
        <authorList>
            <person name="Wang H."/>
        </authorList>
    </citation>
    <scope>NUCLEOTIDE SEQUENCE [LARGE SCALE GENOMIC DNA]</scope>
    <source>
        <strain evidence="2 3">T1</strain>
    </source>
</reference>
<dbReference type="PANTHER" id="PTHR13887:SF41">
    <property type="entry name" value="THIOREDOXIN SUPERFAMILY PROTEIN"/>
    <property type="match status" value="1"/>
</dbReference>
<protein>
    <submittedName>
        <fullName evidence="2">Thioredoxin domain-containing protein</fullName>
    </submittedName>
</protein>
<dbReference type="Proteomes" id="UP000665561">
    <property type="component" value="Unassembled WGS sequence"/>
</dbReference>
<dbReference type="PANTHER" id="PTHR13887">
    <property type="entry name" value="GLUTATHIONE S-TRANSFERASE KAPPA"/>
    <property type="match status" value="1"/>
</dbReference>
<evidence type="ECO:0000313" key="2">
    <source>
        <dbReference type="EMBL" id="NBD23722.1"/>
    </source>
</evidence>
<dbReference type="EMBL" id="JAAAMV010000003">
    <property type="protein sequence ID" value="NBD23722.1"/>
    <property type="molecule type" value="Genomic_DNA"/>
</dbReference>
<evidence type="ECO:0000313" key="3">
    <source>
        <dbReference type="Proteomes" id="UP000665561"/>
    </source>
</evidence>
<organism evidence="2 3">
    <name type="scientific">Paenibacillus glycinis</name>
    <dbReference type="NCBI Taxonomy" id="2697035"/>
    <lineage>
        <taxon>Bacteria</taxon>
        <taxon>Bacillati</taxon>
        <taxon>Bacillota</taxon>
        <taxon>Bacilli</taxon>
        <taxon>Bacillales</taxon>
        <taxon>Paenibacillaceae</taxon>
        <taxon>Paenibacillus</taxon>
    </lineage>
</organism>
<keyword evidence="3" id="KW-1185">Reference proteome</keyword>
<dbReference type="InterPro" id="IPR036249">
    <property type="entry name" value="Thioredoxin-like_sf"/>
</dbReference>
<dbReference type="SUPFAM" id="SSF52833">
    <property type="entry name" value="Thioredoxin-like"/>
    <property type="match status" value="1"/>
</dbReference>
<proteinExistence type="predicted"/>
<name>A0ABW9XM64_9BACL</name>
<dbReference type="Gene3D" id="3.40.30.10">
    <property type="entry name" value="Glutaredoxin"/>
    <property type="match status" value="1"/>
</dbReference>
<accession>A0ABW9XM64</accession>
<dbReference type="InterPro" id="IPR001853">
    <property type="entry name" value="DSBA-like_thioredoxin_dom"/>
</dbReference>
<evidence type="ECO:0000259" key="1">
    <source>
        <dbReference type="Pfam" id="PF01323"/>
    </source>
</evidence>
<dbReference type="CDD" id="cd03024">
    <property type="entry name" value="DsbA_FrnE"/>
    <property type="match status" value="1"/>
</dbReference>
<comment type="caution">
    <text evidence="2">The sequence shown here is derived from an EMBL/GenBank/DDBJ whole genome shotgun (WGS) entry which is preliminary data.</text>
</comment>
<gene>
    <name evidence="2" type="ORF">GT019_07555</name>
</gene>
<sequence length="210" mass="23281">MKDLTVDVYMDTSCPWCRMGTTSLLAAVEQLPPDAKATIRWHAFQINPGIRPEGEDYSRVMIGKLGGAAQFEARKKQYNQYGENYGLTYHMERVKYTPNTVLSHQLIAIAPEQLQAPLIQRIYAAYFEEGLDIGDADVLAAIGGEVLSTDASELKVRLTQGEGMDKVEAGQRDAEQLGIRGVPYYVINGKVSLSGLQPPDELMRWLVQSA</sequence>